<keyword evidence="3" id="KW-0238">DNA-binding</keyword>
<feature type="domain" description="RNA polymerase sigma-70 region 2" evidence="5">
    <location>
        <begin position="14"/>
        <end position="78"/>
    </location>
</feature>
<dbReference type="NCBIfam" id="TIGR02937">
    <property type="entry name" value="sigma70-ECF"/>
    <property type="match status" value="1"/>
</dbReference>
<keyword evidence="2" id="KW-0731">Sigma factor</keyword>
<dbReference type="InterPro" id="IPR013325">
    <property type="entry name" value="RNA_pol_sigma_r2"/>
</dbReference>
<dbReference type="PANTHER" id="PTHR43133:SF8">
    <property type="entry name" value="RNA POLYMERASE SIGMA FACTOR HI_1459-RELATED"/>
    <property type="match status" value="1"/>
</dbReference>
<name>A0A261UUF4_9BORD</name>
<proteinExistence type="predicted"/>
<evidence type="ECO:0000259" key="5">
    <source>
        <dbReference type="Pfam" id="PF04542"/>
    </source>
</evidence>
<evidence type="ECO:0000313" key="6">
    <source>
        <dbReference type="EMBL" id="OZI64533.1"/>
    </source>
</evidence>
<dbReference type="GO" id="GO:0016987">
    <property type="term" value="F:sigma factor activity"/>
    <property type="evidence" value="ECO:0007669"/>
    <property type="project" value="UniProtKB-KW"/>
</dbReference>
<sequence>MTYPDDSAFSIDDEALHRRLLALARHWLSVGDEAQDLVQDTWERALDGRLPSDAESREAWMVTVLRNLCIDAWRRQERLRIIKDRLVEDGSPASGVDFPERLVEQAQRVEQALRHLVRVLPAGEVAMVLLYEVFDYSHVELGALTGHNAVASRQQLHRILQRVRRSDPKDDPVDDDSSDLLVLCYWALAQRDPAGLVAVLRTSQPQAMALSVPAVGYEFGDSVQLPQATPTRIIDLFTSQFCIVSGFHFYLPQIEAIAELA</sequence>
<dbReference type="InterPro" id="IPR039425">
    <property type="entry name" value="RNA_pol_sigma-70-like"/>
</dbReference>
<dbReference type="InterPro" id="IPR014284">
    <property type="entry name" value="RNA_pol_sigma-70_dom"/>
</dbReference>
<evidence type="ECO:0000256" key="4">
    <source>
        <dbReference type="ARBA" id="ARBA00023163"/>
    </source>
</evidence>
<dbReference type="AlphaFoldDB" id="A0A261UUF4"/>
<dbReference type="Gene3D" id="1.10.10.10">
    <property type="entry name" value="Winged helix-like DNA-binding domain superfamily/Winged helix DNA-binding domain"/>
    <property type="match status" value="1"/>
</dbReference>
<organism evidence="6 7">
    <name type="scientific">Bordetella genomosp. 4</name>
    <dbReference type="NCBI Taxonomy" id="463044"/>
    <lineage>
        <taxon>Bacteria</taxon>
        <taxon>Pseudomonadati</taxon>
        <taxon>Pseudomonadota</taxon>
        <taxon>Betaproteobacteria</taxon>
        <taxon>Burkholderiales</taxon>
        <taxon>Alcaligenaceae</taxon>
        <taxon>Bordetella</taxon>
    </lineage>
</organism>
<reference evidence="6 7" key="1">
    <citation type="submission" date="2017-05" db="EMBL/GenBank/DDBJ databases">
        <title>Complete and WGS of Bordetella genogroups.</title>
        <authorList>
            <person name="Spilker T."/>
            <person name="LiPuma J."/>
        </authorList>
    </citation>
    <scope>NUCLEOTIDE SEQUENCE [LARGE SCALE GENOMIC DNA]</scope>
    <source>
        <strain evidence="6 7">AU9919</strain>
    </source>
</reference>
<dbReference type="PANTHER" id="PTHR43133">
    <property type="entry name" value="RNA POLYMERASE ECF-TYPE SIGMA FACTO"/>
    <property type="match status" value="1"/>
</dbReference>
<comment type="caution">
    <text evidence="6">The sequence shown here is derived from an EMBL/GenBank/DDBJ whole genome shotgun (WGS) entry which is preliminary data.</text>
</comment>
<accession>A0A261UUF4</accession>
<evidence type="ECO:0000313" key="7">
    <source>
        <dbReference type="Proteomes" id="UP000216885"/>
    </source>
</evidence>
<dbReference type="InterPro" id="IPR036388">
    <property type="entry name" value="WH-like_DNA-bd_sf"/>
</dbReference>
<gene>
    <name evidence="6" type="ORF">CAL20_02425</name>
</gene>
<dbReference type="RefSeq" id="WP_094837107.1">
    <property type="nucleotide sequence ID" value="NZ_NEVQ01000003.1"/>
</dbReference>
<dbReference type="GO" id="GO:0006352">
    <property type="term" value="P:DNA-templated transcription initiation"/>
    <property type="evidence" value="ECO:0007669"/>
    <property type="project" value="InterPro"/>
</dbReference>
<evidence type="ECO:0000256" key="2">
    <source>
        <dbReference type="ARBA" id="ARBA00023082"/>
    </source>
</evidence>
<evidence type="ECO:0000256" key="1">
    <source>
        <dbReference type="ARBA" id="ARBA00023015"/>
    </source>
</evidence>
<evidence type="ECO:0000256" key="3">
    <source>
        <dbReference type="ARBA" id="ARBA00023125"/>
    </source>
</evidence>
<dbReference type="Pfam" id="PF04542">
    <property type="entry name" value="Sigma70_r2"/>
    <property type="match status" value="1"/>
</dbReference>
<dbReference type="Gene3D" id="1.10.1740.10">
    <property type="match status" value="1"/>
</dbReference>
<dbReference type="Proteomes" id="UP000216885">
    <property type="component" value="Unassembled WGS sequence"/>
</dbReference>
<keyword evidence="1" id="KW-0805">Transcription regulation</keyword>
<keyword evidence="4" id="KW-0804">Transcription</keyword>
<dbReference type="GO" id="GO:0003677">
    <property type="term" value="F:DNA binding"/>
    <property type="evidence" value="ECO:0007669"/>
    <property type="project" value="UniProtKB-KW"/>
</dbReference>
<dbReference type="InterPro" id="IPR007627">
    <property type="entry name" value="RNA_pol_sigma70_r2"/>
</dbReference>
<keyword evidence="7" id="KW-1185">Reference proteome</keyword>
<dbReference type="EMBL" id="NEVQ01000003">
    <property type="protein sequence ID" value="OZI64533.1"/>
    <property type="molecule type" value="Genomic_DNA"/>
</dbReference>
<protein>
    <submittedName>
        <fullName evidence="6">RNA polymerase subunit sigma</fullName>
    </submittedName>
</protein>
<dbReference type="SUPFAM" id="SSF88946">
    <property type="entry name" value="Sigma2 domain of RNA polymerase sigma factors"/>
    <property type="match status" value="1"/>
</dbReference>